<dbReference type="PANTHER" id="PTHR11439">
    <property type="entry name" value="GAG-POL-RELATED RETROTRANSPOSON"/>
    <property type="match status" value="1"/>
</dbReference>
<dbReference type="Proteomes" id="UP000765509">
    <property type="component" value="Unassembled WGS sequence"/>
</dbReference>
<dbReference type="OrthoDB" id="3344688at2759"/>
<evidence type="ECO:0000313" key="1">
    <source>
        <dbReference type="EMBL" id="MBW0514705.1"/>
    </source>
</evidence>
<protein>
    <recommendedName>
        <fullName evidence="3">Reverse transcriptase Ty1/copia-type domain-containing protein</fullName>
    </recommendedName>
</protein>
<comment type="caution">
    <text evidence="1">The sequence shown here is derived from an EMBL/GenBank/DDBJ whole genome shotgun (WGS) entry which is preliminary data.</text>
</comment>
<dbReference type="AlphaFoldDB" id="A0A9Q3HUD1"/>
<proteinExistence type="predicted"/>
<dbReference type="EMBL" id="AVOT02024175">
    <property type="protein sequence ID" value="MBW0514705.1"/>
    <property type="molecule type" value="Genomic_DNA"/>
</dbReference>
<reference evidence="1" key="1">
    <citation type="submission" date="2021-03" db="EMBL/GenBank/DDBJ databases">
        <title>Draft genome sequence of rust myrtle Austropuccinia psidii MF-1, a brazilian biotype.</title>
        <authorList>
            <person name="Quecine M.C."/>
            <person name="Pachon D.M.R."/>
            <person name="Bonatelli M.L."/>
            <person name="Correr F.H."/>
            <person name="Franceschini L.M."/>
            <person name="Leite T.F."/>
            <person name="Margarido G.R.A."/>
            <person name="Almeida C.A."/>
            <person name="Ferrarezi J.A."/>
            <person name="Labate C.A."/>
        </authorList>
    </citation>
    <scope>NUCLEOTIDE SEQUENCE</scope>
    <source>
        <strain evidence="1">MF-1</strain>
    </source>
</reference>
<accession>A0A9Q3HUD1</accession>
<sequence length="159" mass="18268">MSPLHRSRRCFISSGASQFLGTNLSNDIIEVTPFQQAIGSLNYLAHHTRPDILFTTKQLSKYSLKPNQCHWNAIKHWLRYLKGTKDKFFVYKQQLTKEALTGWENADYTNDKEDRKSITGYVIFEFGNPIGLLSKKQLVVSQSTTEAEYVAMNICSKQL</sequence>
<organism evidence="1 2">
    <name type="scientific">Austropuccinia psidii MF-1</name>
    <dbReference type="NCBI Taxonomy" id="1389203"/>
    <lineage>
        <taxon>Eukaryota</taxon>
        <taxon>Fungi</taxon>
        <taxon>Dikarya</taxon>
        <taxon>Basidiomycota</taxon>
        <taxon>Pucciniomycotina</taxon>
        <taxon>Pucciniomycetes</taxon>
        <taxon>Pucciniales</taxon>
        <taxon>Sphaerophragmiaceae</taxon>
        <taxon>Austropuccinia</taxon>
    </lineage>
</organism>
<keyword evidence="2" id="KW-1185">Reference proteome</keyword>
<gene>
    <name evidence="1" type="ORF">O181_054420</name>
</gene>
<evidence type="ECO:0008006" key="3">
    <source>
        <dbReference type="Google" id="ProtNLM"/>
    </source>
</evidence>
<name>A0A9Q3HUD1_9BASI</name>
<evidence type="ECO:0000313" key="2">
    <source>
        <dbReference type="Proteomes" id="UP000765509"/>
    </source>
</evidence>
<dbReference type="CDD" id="cd09272">
    <property type="entry name" value="RNase_HI_RT_Ty1"/>
    <property type="match status" value="1"/>
</dbReference>
<dbReference type="PANTHER" id="PTHR11439:SF483">
    <property type="entry name" value="PEPTIDE SYNTHASE GLIP-LIKE, PUTATIVE (AFU_ORTHOLOGUE AFUA_3G12920)-RELATED"/>
    <property type="match status" value="1"/>
</dbReference>